<dbReference type="InterPro" id="IPR015943">
    <property type="entry name" value="WD40/YVTN_repeat-like_dom_sf"/>
</dbReference>
<keyword evidence="15 18" id="KW-0234">DNA repair</keyword>
<evidence type="ECO:0000256" key="18">
    <source>
        <dbReference type="RuleBase" id="RU367101"/>
    </source>
</evidence>
<dbReference type="eggNOG" id="KOG0289">
    <property type="taxonomic scope" value="Eukaryota"/>
</dbReference>
<evidence type="ECO:0000256" key="15">
    <source>
        <dbReference type="ARBA" id="ARBA00023204"/>
    </source>
</evidence>
<dbReference type="SUPFAM" id="SSF57850">
    <property type="entry name" value="RING/U-box"/>
    <property type="match status" value="1"/>
</dbReference>
<keyword evidence="13 18" id="KW-0833">Ubl conjugation pathway</keyword>
<protein>
    <recommendedName>
        <fullName evidence="6 18">Pre-mRNA-processing factor 19</fullName>
        <ecNumber evidence="5 18">2.3.2.27</ecNumber>
    </recommendedName>
</protein>
<feature type="repeat" description="WD" evidence="17">
    <location>
        <begin position="379"/>
        <end position="420"/>
    </location>
</feature>
<dbReference type="InParanoid" id="F2U586"/>
<dbReference type="InterPro" id="IPR038959">
    <property type="entry name" value="Prp19"/>
</dbReference>
<evidence type="ECO:0000256" key="3">
    <source>
        <dbReference type="ARBA" id="ARBA00004906"/>
    </source>
</evidence>
<dbReference type="SMART" id="SM00504">
    <property type="entry name" value="Ubox"/>
    <property type="match status" value="1"/>
</dbReference>
<dbReference type="Proteomes" id="UP000007799">
    <property type="component" value="Unassembled WGS sequence"/>
</dbReference>
<dbReference type="SUPFAM" id="SSF50978">
    <property type="entry name" value="WD40 repeat-like"/>
    <property type="match status" value="1"/>
</dbReference>
<keyword evidence="16 18" id="KW-0539">Nucleus</keyword>
<evidence type="ECO:0000256" key="1">
    <source>
        <dbReference type="ARBA" id="ARBA00000900"/>
    </source>
</evidence>
<dbReference type="EMBL" id="GL832961">
    <property type="protein sequence ID" value="EGD82802.1"/>
    <property type="molecule type" value="Genomic_DNA"/>
</dbReference>
<dbReference type="FunCoup" id="F2U586">
    <property type="interactions" value="1684"/>
</dbReference>
<evidence type="ECO:0000256" key="8">
    <source>
        <dbReference type="ARBA" id="ARBA00022664"/>
    </source>
</evidence>
<dbReference type="RefSeq" id="XP_004996037.1">
    <property type="nucleotide sequence ID" value="XM_004995980.1"/>
</dbReference>
<evidence type="ECO:0000256" key="6">
    <source>
        <dbReference type="ARBA" id="ARBA00015618"/>
    </source>
</evidence>
<comment type="subcellular location">
    <subcellularLocation>
        <location evidence="2 18">Nucleus</location>
    </subcellularLocation>
</comment>
<dbReference type="Gene3D" id="3.30.40.10">
    <property type="entry name" value="Zinc/RING finger domain, C3HC4 (zinc finger)"/>
    <property type="match status" value="1"/>
</dbReference>
<dbReference type="GO" id="GO:0000398">
    <property type="term" value="P:mRNA splicing, via spliceosome"/>
    <property type="evidence" value="ECO:0007669"/>
    <property type="project" value="InterPro"/>
</dbReference>
<feature type="coiled-coil region" evidence="19">
    <location>
        <begin position="117"/>
        <end position="144"/>
    </location>
</feature>
<reference evidence="21" key="1">
    <citation type="submission" date="2009-08" db="EMBL/GenBank/DDBJ databases">
        <title>Annotation of Salpingoeca rosetta.</title>
        <authorList>
            <consortium name="The Broad Institute Genome Sequencing Platform"/>
            <person name="Russ C."/>
            <person name="Cuomo C."/>
            <person name="Burger G."/>
            <person name="Gray M.W."/>
            <person name="Holland P.W.H."/>
            <person name="King N."/>
            <person name="Lang F.B.F."/>
            <person name="Roger A.J."/>
            <person name="Ruiz-Trillo I."/>
            <person name="Young S.K."/>
            <person name="Zeng Q."/>
            <person name="Gargeya S."/>
            <person name="Alvarado L."/>
            <person name="Berlin A."/>
            <person name="Chapman S.B."/>
            <person name="Chen Z."/>
            <person name="Freedman E."/>
            <person name="Gellesch M."/>
            <person name="Goldberg J."/>
            <person name="Griggs A."/>
            <person name="Gujja S."/>
            <person name="Heilman E."/>
            <person name="Heiman D."/>
            <person name="Howarth C."/>
            <person name="Mehta T."/>
            <person name="Neiman D."/>
            <person name="Pearson M."/>
            <person name="Roberts A."/>
            <person name="Saif S."/>
            <person name="Shea T."/>
            <person name="Shenoy N."/>
            <person name="Sisk P."/>
            <person name="Stolte C."/>
            <person name="Sykes S."/>
            <person name="White J."/>
            <person name="Yandava C."/>
            <person name="Haas B."/>
            <person name="Nusbaum C."/>
            <person name="Birren B."/>
        </authorList>
    </citation>
    <scope>NUCLEOTIDE SEQUENCE [LARGE SCALE GENOMIC DNA]</scope>
    <source>
        <strain evidence="21">ATCC 50818</strain>
    </source>
</reference>
<dbReference type="AlphaFoldDB" id="F2U586"/>
<accession>F2U586</accession>
<sequence>MSLNCAISGAVPEHPVVSPKSGAVFERRVIEKHLRDNQTDPVSGDPLEVDELIDVKGGDVVQPRAPNATSIPSLLKTFQDEWDAVMLESFELKKHVMELRQELTHSLYQHDASCRLIARLTRERDQARQALVALEQQAPQMAQQAAAPAEAPAAAEEQEGPLPAEVVASIKATHKKLSKQRKKRFKAADFPAEENVNKYTCQKTHSGMHSSRSKAINDLAVHPTQPNIVLTAGQDKTALVYDLNSEEILTTYKGHSKKVTACLLHPTQDVAITASADNTVHIWTTAGDTRHIIKAHKATVEALSLHPTMDYVLAADAKGVWSFTDVLTGETLSTHKDEEAASGITCAQWHPDGTLFAVGTKKNTVRVWNINQHQMLQSFEGHAAPITAIAFSESGLHLASASSDGVVKLWNLRTLECLNTLELDAGTKVNALCFDDTGRFLAIGGSDLRIVNVSKWETVATHQDHSSNINALAWTAGDPGTLLSAGADNAICVYTV</sequence>
<dbReference type="PROSITE" id="PS51698">
    <property type="entry name" value="U_BOX"/>
    <property type="match status" value="1"/>
</dbReference>
<dbReference type="EC" id="2.3.2.27" evidence="5 18"/>
<dbReference type="Gene3D" id="2.130.10.10">
    <property type="entry name" value="YVTN repeat-like/Quinoprotein amine dehydrogenase"/>
    <property type="match status" value="1"/>
</dbReference>
<dbReference type="PROSITE" id="PS50294">
    <property type="entry name" value="WD_REPEATS_REGION"/>
    <property type="match status" value="3"/>
</dbReference>
<dbReference type="STRING" id="946362.F2U586"/>
<dbReference type="OrthoDB" id="687049at2759"/>
<dbReference type="PROSITE" id="PS00678">
    <property type="entry name" value="WD_REPEATS_1"/>
    <property type="match status" value="1"/>
</dbReference>
<dbReference type="PANTHER" id="PTHR43995:SF1">
    <property type="entry name" value="PRE-MRNA-PROCESSING FACTOR 19"/>
    <property type="match status" value="1"/>
</dbReference>
<dbReference type="GO" id="GO:0071006">
    <property type="term" value="C:U2-type catalytic step 1 spliceosome"/>
    <property type="evidence" value="ECO:0007669"/>
    <property type="project" value="TreeGrafter"/>
</dbReference>
<evidence type="ECO:0000256" key="10">
    <source>
        <dbReference type="ARBA" id="ARBA00022728"/>
    </source>
</evidence>
<keyword evidence="14 18" id="KW-0508">mRNA splicing</keyword>
<evidence type="ECO:0000256" key="12">
    <source>
        <dbReference type="ARBA" id="ARBA00022763"/>
    </source>
</evidence>
<keyword evidence="12 18" id="KW-0227">DNA damage</keyword>
<dbReference type="GeneID" id="16076623"/>
<evidence type="ECO:0000259" key="20">
    <source>
        <dbReference type="PROSITE" id="PS51698"/>
    </source>
</evidence>
<dbReference type="CDD" id="cd16656">
    <property type="entry name" value="RING-Ubox_PRP19"/>
    <property type="match status" value="1"/>
</dbReference>
<feature type="repeat" description="WD" evidence="17">
    <location>
        <begin position="252"/>
        <end position="283"/>
    </location>
</feature>
<keyword evidence="7 17" id="KW-0853">WD repeat</keyword>
<evidence type="ECO:0000256" key="7">
    <source>
        <dbReference type="ARBA" id="ARBA00022574"/>
    </source>
</evidence>
<dbReference type="InterPro" id="IPR055340">
    <property type="entry name" value="RING-Ubox_PRP19"/>
</dbReference>
<keyword evidence="9 18" id="KW-0808">Transferase</keyword>
<evidence type="ECO:0000256" key="17">
    <source>
        <dbReference type="PROSITE-ProRule" id="PRU00221"/>
    </source>
</evidence>
<feature type="repeat" description="WD" evidence="17">
    <location>
        <begin position="344"/>
        <end position="378"/>
    </location>
</feature>
<dbReference type="PANTHER" id="PTHR43995">
    <property type="entry name" value="PRE-MRNA-PROCESSING FACTOR 19"/>
    <property type="match status" value="1"/>
</dbReference>
<dbReference type="InterPro" id="IPR003613">
    <property type="entry name" value="Ubox_domain"/>
</dbReference>
<keyword evidence="11" id="KW-0677">Repeat</keyword>
<dbReference type="GO" id="GO:0070534">
    <property type="term" value="P:protein K63-linked ubiquitination"/>
    <property type="evidence" value="ECO:0007669"/>
    <property type="project" value="UniProtKB-UniRule"/>
</dbReference>
<dbReference type="UniPathway" id="UPA00143"/>
<evidence type="ECO:0000256" key="4">
    <source>
        <dbReference type="ARBA" id="ARBA00006388"/>
    </source>
</evidence>
<gene>
    <name evidence="21" type="ORF">PTSG_03452</name>
</gene>
<comment type="pathway">
    <text evidence="3 18">Protein modification; protein ubiquitination.</text>
</comment>
<evidence type="ECO:0000256" key="13">
    <source>
        <dbReference type="ARBA" id="ARBA00022786"/>
    </source>
</evidence>
<dbReference type="Pfam" id="PF04564">
    <property type="entry name" value="U-box"/>
    <property type="match status" value="1"/>
</dbReference>
<dbReference type="Pfam" id="PF24814">
    <property type="entry name" value="WD40_Prp19"/>
    <property type="match status" value="1"/>
</dbReference>
<evidence type="ECO:0000256" key="19">
    <source>
        <dbReference type="SAM" id="Coils"/>
    </source>
</evidence>
<evidence type="ECO:0000256" key="11">
    <source>
        <dbReference type="ARBA" id="ARBA00022737"/>
    </source>
</evidence>
<dbReference type="OMA" id="SLDQHWA"/>
<name>F2U586_SALR5</name>
<organism evidence="22">
    <name type="scientific">Salpingoeca rosetta (strain ATCC 50818 / BSB-021)</name>
    <dbReference type="NCBI Taxonomy" id="946362"/>
    <lineage>
        <taxon>Eukaryota</taxon>
        <taxon>Choanoflagellata</taxon>
        <taxon>Craspedida</taxon>
        <taxon>Salpingoecidae</taxon>
        <taxon>Salpingoeca</taxon>
    </lineage>
</organism>
<keyword evidence="19" id="KW-0175">Coiled coil</keyword>
<dbReference type="GO" id="GO:0006281">
    <property type="term" value="P:DNA repair"/>
    <property type="evidence" value="ECO:0007669"/>
    <property type="project" value="UniProtKB-KW"/>
</dbReference>
<evidence type="ECO:0000256" key="9">
    <source>
        <dbReference type="ARBA" id="ARBA00022679"/>
    </source>
</evidence>
<evidence type="ECO:0000313" key="22">
    <source>
        <dbReference type="Proteomes" id="UP000007799"/>
    </source>
</evidence>
<dbReference type="GO" id="GO:0061630">
    <property type="term" value="F:ubiquitin protein ligase activity"/>
    <property type="evidence" value="ECO:0007669"/>
    <property type="project" value="UniProtKB-UniRule"/>
</dbReference>
<comment type="similarity">
    <text evidence="4 18">Belongs to the WD repeat PRP19 family.</text>
</comment>
<feature type="domain" description="U-box" evidence="20">
    <location>
        <begin position="1"/>
        <end position="76"/>
    </location>
</feature>
<evidence type="ECO:0000256" key="5">
    <source>
        <dbReference type="ARBA" id="ARBA00012483"/>
    </source>
</evidence>
<dbReference type="KEGG" id="sre:PTSG_03452"/>
<keyword evidence="22" id="KW-1185">Reference proteome</keyword>
<dbReference type="CDD" id="cd00200">
    <property type="entry name" value="WD40"/>
    <property type="match status" value="1"/>
</dbReference>
<keyword evidence="8 18" id="KW-0507">mRNA processing</keyword>
<comment type="function">
    <text evidence="18">Ubiquitin-protein ligase which is mainly involved pre-mRNA splicing and DNA repair. Required for pre-mRNA splicing as component of the spliceosome.</text>
</comment>
<evidence type="ECO:0000256" key="16">
    <source>
        <dbReference type="ARBA" id="ARBA00023242"/>
    </source>
</evidence>
<dbReference type="SMART" id="SM00320">
    <property type="entry name" value="WD40"/>
    <property type="match status" value="7"/>
</dbReference>
<dbReference type="InterPro" id="IPR001680">
    <property type="entry name" value="WD40_rpt"/>
</dbReference>
<comment type="subunit">
    <text evidence="18">Homotetramer.</text>
</comment>
<dbReference type="InterPro" id="IPR013915">
    <property type="entry name" value="Prp19_cc"/>
</dbReference>
<dbReference type="Pfam" id="PF08606">
    <property type="entry name" value="Prp19"/>
    <property type="match status" value="1"/>
</dbReference>
<dbReference type="PROSITE" id="PS50082">
    <property type="entry name" value="WD_REPEATS_2"/>
    <property type="match status" value="3"/>
</dbReference>
<proteinExistence type="inferred from homology"/>
<dbReference type="GO" id="GO:0005737">
    <property type="term" value="C:cytoplasm"/>
    <property type="evidence" value="ECO:0007669"/>
    <property type="project" value="TreeGrafter"/>
</dbReference>
<keyword evidence="10 18" id="KW-0747">Spliceosome</keyword>
<comment type="catalytic activity">
    <reaction evidence="1 18">
        <text>S-ubiquitinyl-[E2 ubiquitin-conjugating enzyme]-L-cysteine + [acceptor protein]-L-lysine = [E2 ubiquitin-conjugating enzyme]-L-cysteine + N(6)-ubiquitinyl-[acceptor protein]-L-lysine.</text>
        <dbReference type="EC" id="2.3.2.27"/>
    </reaction>
</comment>
<dbReference type="GO" id="GO:0000974">
    <property type="term" value="C:Prp19 complex"/>
    <property type="evidence" value="ECO:0007669"/>
    <property type="project" value="UniProtKB-UniRule"/>
</dbReference>
<evidence type="ECO:0000256" key="2">
    <source>
        <dbReference type="ARBA" id="ARBA00004123"/>
    </source>
</evidence>
<dbReference type="FunFam" id="3.30.40.10:FF:000027">
    <property type="entry name" value="Pre-mRNA-processing factor 19, putative"/>
    <property type="match status" value="1"/>
</dbReference>
<evidence type="ECO:0000256" key="14">
    <source>
        <dbReference type="ARBA" id="ARBA00023187"/>
    </source>
</evidence>
<dbReference type="InterPro" id="IPR019775">
    <property type="entry name" value="WD40_repeat_CS"/>
</dbReference>
<evidence type="ECO:0000313" key="21">
    <source>
        <dbReference type="EMBL" id="EGD82802.1"/>
    </source>
</evidence>
<dbReference type="InterPro" id="IPR036322">
    <property type="entry name" value="WD40_repeat_dom_sf"/>
</dbReference>
<dbReference type="InterPro" id="IPR013083">
    <property type="entry name" value="Znf_RING/FYVE/PHD"/>
</dbReference>